<dbReference type="GO" id="GO:0019303">
    <property type="term" value="P:D-ribose catabolic process"/>
    <property type="evidence" value="ECO:0007669"/>
    <property type="project" value="UniProtKB-UniRule"/>
</dbReference>
<evidence type="ECO:0000256" key="2">
    <source>
        <dbReference type="ARBA" id="ARBA00012862"/>
    </source>
</evidence>
<dbReference type="GO" id="GO:0048029">
    <property type="term" value="F:monosaccharide binding"/>
    <property type="evidence" value="ECO:0007669"/>
    <property type="project" value="InterPro"/>
</dbReference>
<gene>
    <name evidence="6 7" type="primary">rbsD</name>
    <name evidence="7" type="ORF">ETEE_1741</name>
</gene>
<feature type="active site" description="Proton donor" evidence="6">
    <location>
        <position position="20"/>
    </location>
</feature>
<evidence type="ECO:0000256" key="5">
    <source>
        <dbReference type="ARBA" id="ARBA00023277"/>
    </source>
</evidence>
<sequence length="139" mass="15141">MKKGTVLNSELSALISRLGHTDSVTVGDAGLPVPDGIQRIDLALTHGIPRFMQVIETMTAEMQVERAVLAQEMVEANPDIHRQLVTWLQRLAQTQGNAIHIDYVSHGQFKALSGESKAIVRSGECSPYANVLLYAGVTF</sequence>
<feature type="binding site" evidence="6">
    <location>
        <position position="106"/>
    </location>
    <ligand>
        <name>substrate</name>
    </ligand>
</feature>
<dbReference type="SUPFAM" id="SSF102546">
    <property type="entry name" value="RbsD-like"/>
    <property type="match status" value="1"/>
</dbReference>
<dbReference type="NCBIfam" id="NF008761">
    <property type="entry name" value="PRK11797.1"/>
    <property type="match status" value="1"/>
</dbReference>
<dbReference type="GO" id="GO:0062193">
    <property type="term" value="F:D-ribose pyranase activity"/>
    <property type="evidence" value="ECO:0007669"/>
    <property type="project" value="UniProtKB-EC"/>
</dbReference>
<proteinExistence type="inferred from homology"/>
<comment type="catalytic activity">
    <reaction evidence="1 6">
        <text>beta-D-ribopyranose = beta-D-ribofuranose</text>
        <dbReference type="Rhea" id="RHEA:25432"/>
        <dbReference type="ChEBI" id="CHEBI:27476"/>
        <dbReference type="ChEBI" id="CHEBI:47002"/>
        <dbReference type="EC" id="5.4.99.62"/>
    </reaction>
</comment>
<dbReference type="SMR" id="A0A076LRF7"/>
<keyword evidence="4 6" id="KW-0413">Isomerase</keyword>
<dbReference type="Gene3D" id="3.40.1650.10">
    <property type="entry name" value="RbsD-like domain"/>
    <property type="match status" value="1"/>
</dbReference>
<evidence type="ECO:0000256" key="4">
    <source>
        <dbReference type="ARBA" id="ARBA00023235"/>
    </source>
</evidence>
<accession>A0A076LRF7</accession>
<dbReference type="Pfam" id="PF05025">
    <property type="entry name" value="RbsD_FucU"/>
    <property type="match status" value="1"/>
</dbReference>
<dbReference type="GO" id="GO:0005829">
    <property type="term" value="C:cytosol"/>
    <property type="evidence" value="ECO:0007669"/>
    <property type="project" value="TreeGrafter"/>
</dbReference>
<reference evidence="7 8" key="1">
    <citation type="journal article" date="2012" name="PLoS ONE">
        <title>Edwardsiella comparative phylogenomics reveal the new intra/inter-species taxonomic relationships, virulence evolution and niche adaptation mechanisms.</title>
        <authorList>
            <person name="Yang M."/>
            <person name="Lv Y."/>
            <person name="Xiao J."/>
            <person name="Wu H."/>
            <person name="Zheng H."/>
            <person name="Liu Q."/>
            <person name="Zhang Y."/>
            <person name="Wang Q."/>
        </authorList>
    </citation>
    <scope>NUCLEOTIDE SEQUENCE [LARGE SCALE GENOMIC DNA]</scope>
    <source>
        <strain evidence="8">080813</strain>
    </source>
</reference>
<comment type="subcellular location">
    <subcellularLocation>
        <location evidence="6">Cytoplasm</location>
    </subcellularLocation>
</comment>
<dbReference type="Proteomes" id="UP000028681">
    <property type="component" value="Chromosome"/>
</dbReference>
<name>A0A076LRF7_9GAMM</name>
<dbReference type="InterPro" id="IPR023064">
    <property type="entry name" value="D-ribose_pyranase"/>
</dbReference>
<evidence type="ECO:0000256" key="6">
    <source>
        <dbReference type="HAMAP-Rule" id="MF_01661"/>
    </source>
</evidence>
<dbReference type="HAMAP" id="MF_01661">
    <property type="entry name" value="D_rib_pyranase"/>
    <property type="match status" value="1"/>
</dbReference>
<comment type="subunit">
    <text evidence="6">Homodecamer.</text>
</comment>
<dbReference type="PANTHER" id="PTHR37831">
    <property type="entry name" value="D-RIBOSE PYRANASE"/>
    <property type="match status" value="1"/>
</dbReference>
<dbReference type="UniPathway" id="UPA00916">
    <property type="reaction ID" value="UER00888"/>
</dbReference>
<dbReference type="GeneID" id="33939358"/>
<dbReference type="PANTHER" id="PTHR37831:SF1">
    <property type="entry name" value="D-RIBOSE PYRANASE"/>
    <property type="match status" value="1"/>
</dbReference>
<dbReference type="PATRIC" id="fig|634503.3.peg.3467"/>
<evidence type="ECO:0000313" key="7">
    <source>
        <dbReference type="EMBL" id="AIJ08189.1"/>
    </source>
</evidence>
<dbReference type="InterPro" id="IPR007721">
    <property type="entry name" value="RbsD_FucU"/>
</dbReference>
<evidence type="ECO:0000256" key="1">
    <source>
        <dbReference type="ARBA" id="ARBA00000223"/>
    </source>
</evidence>
<dbReference type="GO" id="GO:0016872">
    <property type="term" value="F:intramolecular lyase activity"/>
    <property type="evidence" value="ECO:0007669"/>
    <property type="project" value="UniProtKB-UniRule"/>
</dbReference>
<keyword evidence="5 6" id="KW-0119">Carbohydrate metabolism</keyword>
<dbReference type="KEGG" id="ete:ETEE_1741"/>
<comment type="pathway">
    <text evidence="6">Carbohydrate metabolism; D-ribose degradation; D-ribose 5-phosphate from beta-D-ribopyranose: step 1/2.</text>
</comment>
<protein>
    <recommendedName>
        <fullName evidence="2 6">D-ribose pyranase</fullName>
        <ecNumber evidence="2 6">5.4.99.62</ecNumber>
    </recommendedName>
</protein>
<evidence type="ECO:0000313" key="8">
    <source>
        <dbReference type="Proteomes" id="UP000028681"/>
    </source>
</evidence>
<dbReference type="EC" id="5.4.99.62" evidence="2 6"/>
<dbReference type="InterPro" id="IPR023750">
    <property type="entry name" value="RbsD-like_sf"/>
</dbReference>
<feature type="binding site" evidence="6">
    <location>
        <position position="28"/>
    </location>
    <ligand>
        <name>substrate</name>
    </ligand>
</feature>
<comment type="similarity">
    <text evidence="6">Belongs to the RbsD / FucU family. RbsD subfamily.</text>
</comment>
<dbReference type="AlphaFoldDB" id="A0A076LRF7"/>
<organism evidence="7 8">
    <name type="scientific">Edwardsiella anguillarum ET080813</name>
    <dbReference type="NCBI Taxonomy" id="667120"/>
    <lineage>
        <taxon>Bacteria</taxon>
        <taxon>Pseudomonadati</taxon>
        <taxon>Pseudomonadota</taxon>
        <taxon>Gammaproteobacteria</taxon>
        <taxon>Enterobacterales</taxon>
        <taxon>Hafniaceae</taxon>
        <taxon>Edwardsiella</taxon>
    </lineage>
</organism>
<dbReference type="EMBL" id="CP006664">
    <property type="protein sequence ID" value="AIJ08189.1"/>
    <property type="molecule type" value="Genomic_DNA"/>
</dbReference>
<feature type="binding site" evidence="6">
    <location>
        <begin position="128"/>
        <end position="130"/>
    </location>
    <ligand>
        <name>substrate</name>
    </ligand>
</feature>
<dbReference type="RefSeq" id="WP_015873037.1">
    <property type="nucleotide sequence ID" value="NZ_CP006664.1"/>
</dbReference>
<dbReference type="GeneID" id="69540712"/>
<evidence type="ECO:0000256" key="3">
    <source>
        <dbReference type="ARBA" id="ARBA00022490"/>
    </source>
</evidence>
<dbReference type="HOGENOM" id="CLU_135498_0_0_6"/>
<comment type="function">
    <text evidence="6">Catalyzes the interconversion of beta-pyran and beta-furan forms of D-ribose.</text>
</comment>
<keyword evidence="3 6" id="KW-0963">Cytoplasm</keyword>